<dbReference type="PROSITE" id="PS00198">
    <property type="entry name" value="4FE4S_FER_1"/>
    <property type="match status" value="1"/>
</dbReference>
<dbReference type="PANTHER" id="PTHR30176:SF3">
    <property type="entry name" value="FERREDOXIN-TYPE PROTEIN NAPH"/>
    <property type="match status" value="1"/>
</dbReference>
<evidence type="ECO:0000256" key="2">
    <source>
        <dbReference type="ARBA" id="ARBA00022485"/>
    </source>
</evidence>
<dbReference type="KEGG" id="tcl:Tchl_3220"/>
<gene>
    <name evidence="7" type="ORF">Tchl_3220</name>
</gene>
<dbReference type="GO" id="GO:0005886">
    <property type="term" value="C:plasma membrane"/>
    <property type="evidence" value="ECO:0007669"/>
    <property type="project" value="TreeGrafter"/>
</dbReference>
<evidence type="ECO:0000256" key="3">
    <source>
        <dbReference type="ARBA" id="ARBA00022723"/>
    </source>
</evidence>
<keyword evidence="6" id="KW-0411">Iron-sulfur</keyword>
<dbReference type="Gene3D" id="3.30.70.20">
    <property type="match status" value="1"/>
</dbReference>
<dbReference type="Gene3D" id="2.60.40.10">
    <property type="entry name" value="Immunoglobulins"/>
    <property type="match status" value="1"/>
</dbReference>
<dbReference type="NCBIfam" id="TIGR02745">
    <property type="entry name" value="ccoG_rdxA_fixG"/>
    <property type="match status" value="1"/>
</dbReference>
<keyword evidence="8" id="KW-1185">Reference proteome</keyword>
<dbReference type="EMBL" id="CP018839">
    <property type="protein sequence ID" value="APR06027.1"/>
    <property type="molecule type" value="Genomic_DNA"/>
</dbReference>
<keyword evidence="5" id="KW-0408">Iron</keyword>
<keyword evidence="2" id="KW-0004">4Fe-4S</keyword>
<dbReference type="InterPro" id="IPR032879">
    <property type="entry name" value="FixG_C"/>
</dbReference>
<evidence type="ECO:0000256" key="1">
    <source>
        <dbReference type="ARBA" id="ARBA00022448"/>
    </source>
</evidence>
<name>A0A1H5TRG5_9RHOO</name>
<evidence type="ECO:0000313" key="7">
    <source>
        <dbReference type="EMBL" id="APR06027.1"/>
    </source>
</evidence>
<dbReference type="SUPFAM" id="SSF54862">
    <property type="entry name" value="4Fe-4S ferredoxins"/>
    <property type="match status" value="1"/>
</dbReference>
<dbReference type="PROSITE" id="PS51379">
    <property type="entry name" value="4FE4S_FER_2"/>
    <property type="match status" value="1"/>
</dbReference>
<dbReference type="Proteomes" id="UP000185739">
    <property type="component" value="Chromosome"/>
</dbReference>
<dbReference type="OrthoDB" id="9811700at2"/>
<dbReference type="InterPro" id="IPR017900">
    <property type="entry name" value="4Fe4S_Fe_S_CS"/>
</dbReference>
<dbReference type="GO" id="GO:0046872">
    <property type="term" value="F:metal ion binding"/>
    <property type="evidence" value="ECO:0007669"/>
    <property type="project" value="UniProtKB-KW"/>
</dbReference>
<evidence type="ECO:0000256" key="4">
    <source>
        <dbReference type="ARBA" id="ARBA00022982"/>
    </source>
</evidence>
<keyword evidence="3" id="KW-0479">Metal-binding</keyword>
<organism evidence="7 8">
    <name type="scientific">Thauera chlorobenzoica</name>
    <dbReference type="NCBI Taxonomy" id="96773"/>
    <lineage>
        <taxon>Bacteria</taxon>
        <taxon>Pseudomonadati</taxon>
        <taxon>Pseudomonadota</taxon>
        <taxon>Betaproteobacteria</taxon>
        <taxon>Rhodocyclales</taxon>
        <taxon>Zoogloeaceae</taxon>
        <taxon>Thauera</taxon>
    </lineage>
</organism>
<dbReference type="Pfam" id="PF13746">
    <property type="entry name" value="Fer4_18"/>
    <property type="match status" value="1"/>
</dbReference>
<dbReference type="PANTHER" id="PTHR30176">
    <property type="entry name" value="FERREDOXIN-TYPE PROTEIN NAPH"/>
    <property type="match status" value="1"/>
</dbReference>
<dbReference type="Pfam" id="PF12801">
    <property type="entry name" value="Fer4_5"/>
    <property type="match status" value="1"/>
</dbReference>
<sequence>MSGPSRQPAQTSSSPQDTLYEARKKLYVRTVSGVFANWRWVMVWLTQLVFYGLPWLSWNDRQAVLFHLAERKFYLFGWVFWPQDVFFLAVLLIISAYALFFFTAIAGRLWCGYACPQTVYTEIFMWIEQKIEGDHIRRQKLDQAEMSAPKALRRGGKFLVWGLFSLWTGFTFVAYFSPLEELLRSIPVFGFGPWELFWILFYAAFTYLFAGVMREQVCTYMCPYARFQAVMFDPDTLVITYDEERGEPRGARRKGIDPKAVGKGDCIDCGICVQVCPTGIDIRNGLQYECIGCAACIDACDQVMDRMNYPRGLIRYSTENAVKKHWGRKEIAAHVFRPRTLIYGVILALLCVAFVWGLAVRDPLRVDIIRDRASLGREIEGGLIENVYRFQVMNMTEAPRTFHLEVSGLPGARIGSGERVEVAPAATGALTVQVLVPYDAGQPGANPVAFRITAEDDPGLSLEERTTFLIPR</sequence>
<evidence type="ECO:0000256" key="6">
    <source>
        <dbReference type="ARBA" id="ARBA00023014"/>
    </source>
</evidence>
<dbReference type="GO" id="GO:0051539">
    <property type="term" value="F:4 iron, 4 sulfur cluster binding"/>
    <property type="evidence" value="ECO:0007669"/>
    <property type="project" value="UniProtKB-KW"/>
</dbReference>
<dbReference type="InterPro" id="IPR013783">
    <property type="entry name" value="Ig-like_fold"/>
</dbReference>
<proteinExistence type="predicted"/>
<dbReference type="InterPro" id="IPR014116">
    <property type="entry name" value="Cyt_c_oxidase_cbb3_FixG"/>
</dbReference>
<protein>
    <submittedName>
        <fullName evidence="7">Cytochrome c oxidase biogenesis protein CcoG</fullName>
    </submittedName>
</protein>
<dbReference type="STRING" id="96773.Tchl_3220"/>
<evidence type="ECO:0000256" key="5">
    <source>
        <dbReference type="ARBA" id="ARBA00023004"/>
    </source>
</evidence>
<keyword evidence="4" id="KW-0249">Electron transport</keyword>
<accession>A0A1H5TRG5</accession>
<dbReference type="InterPro" id="IPR017896">
    <property type="entry name" value="4Fe4S_Fe-S-bd"/>
</dbReference>
<reference evidence="7 8" key="1">
    <citation type="submission" date="2016-12" db="EMBL/GenBank/DDBJ databases">
        <title>Complete genome sequence of Thauera chlorobenzoica, a Betaproteobacterium degrading haloaromatics anaerobically to CO2 and halides.</title>
        <authorList>
            <person name="Goris T."/>
            <person name="Mergelsberg M."/>
            <person name="Boll M."/>
        </authorList>
    </citation>
    <scope>NUCLEOTIDE SEQUENCE [LARGE SCALE GENOMIC DNA]</scope>
    <source>
        <strain evidence="7 8">3CB1</strain>
    </source>
</reference>
<dbReference type="InterPro" id="IPR051684">
    <property type="entry name" value="Electron_Trans/Redox"/>
</dbReference>
<dbReference type="Pfam" id="PF11614">
    <property type="entry name" value="FixG_C"/>
    <property type="match status" value="1"/>
</dbReference>
<evidence type="ECO:0000313" key="8">
    <source>
        <dbReference type="Proteomes" id="UP000185739"/>
    </source>
</evidence>
<keyword evidence="1" id="KW-0813">Transport</keyword>
<dbReference type="RefSeq" id="WP_075149274.1">
    <property type="nucleotide sequence ID" value="NZ_CP018839.1"/>
</dbReference>
<dbReference type="AlphaFoldDB" id="A0A1H5TRG5"/>